<accession>A0A3P1C0B3</accession>
<evidence type="ECO:0000313" key="1">
    <source>
        <dbReference type="EMBL" id="RRB06566.1"/>
    </source>
</evidence>
<dbReference type="RefSeq" id="WP_124869784.1">
    <property type="nucleotide sequence ID" value="NZ_RQJO01000007.1"/>
</dbReference>
<reference evidence="1 2" key="1">
    <citation type="submission" date="2018-11" db="EMBL/GenBank/DDBJ databases">
        <authorList>
            <person name="Zhou Z."/>
            <person name="Wang G."/>
        </authorList>
    </citation>
    <scope>NUCLEOTIDE SEQUENCE [LARGE SCALE GENOMIC DNA]</scope>
    <source>
        <strain evidence="1 2">KCTC52004</strain>
    </source>
</reference>
<gene>
    <name evidence="1" type="ORF">EHT25_01845</name>
</gene>
<comment type="caution">
    <text evidence="1">The sequence shown here is derived from an EMBL/GenBank/DDBJ whole genome shotgun (WGS) entry which is preliminary data.</text>
</comment>
<evidence type="ECO:0000313" key="2">
    <source>
        <dbReference type="Proteomes" id="UP000271925"/>
    </source>
</evidence>
<proteinExistence type="predicted"/>
<keyword evidence="2" id="KW-1185">Reference proteome</keyword>
<sequence length="226" mass="25431">MNSTNNTYYFLFLITGWLISVTASGQKTAGAIDLVSVAKQNGFTTFNRSLTVIQEGSRPGVRLEQKEADAGFAWLSGSSFSEGTIEFDARGKDEFQRSFLGIAFHAKDEKLYDAVYFRPFNFRAEDPVRHRHAVQYISIPGFDWPTLRKDFPDQYEQFIEPAPDPTGWFHVRLVVEKETIRVFVNDHSTPSLAVKKLNDRIDGKIGLWVGAGSGGDFANLKITPVR</sequence>
<protein>
    <recommendedName>
        <fullName evidence="3">DUF1080 domain-containing protein</fullName>
    </recommendedName>
</protein>
<evidence type="ECO:0008006" key="3">
    <source>
        <dbReference type="Google" id="ProtNLM"/>
    </source>
</evidence>
<organism evidence="1 2">
    <name type="scientific">Larkinella rosea</name>
    <dbReference type="NCBI Taxonomy" id="2025312"/>
    <lineage>
        <taxon>Bacteria</taxon>
        <taxon>Pseudomonadati</taxon>
        <taxon>Bacteroidota</taxon>
        <taxon>Cytophagia</taxon>
        <taxon>Cytophagales</taxon>
        <taxon>Spirosomataceae</taxon>
        <taxon>Larkinella</taxon>
    </lineage>
</organism>
<dbReference type="EMBL" id="RQJO01000007">
    <property type="protein sequence ID" value="RRB06566.1"/>
    <property type="molecule type" value="Genomic_DNA"/>
</dbReference>
<dbReference type="OrthoDB" id="118532at2"/>
<dbReference type="Gene3D" id="2.60.120.560">
    <property type="entry name" value="Exo-inulinase, domain 1"/>
    <property type="match status" value="1"/>
</dbReference>
<dbReference type="AlphaFoldDB" id="A0A3P1C0B3"/>
<name>A0A3P1C0B3_9BACT</name>
<dbReference type="Proteomes" id="UP000271925">
    <property type="component" value="Unassembled WGS sequence"/>
</dbReference>